<organism evidence="2 3">
    <name type="scientific">Gossypium australe</name>
    <dbReference type="NCBI Taxonomy" id="47621"/>
    <lineage>
        <taxon>Eukaryota</taxon>
        <taxon>Viridiplantae</taxon>
        <taxon>Streptophyta</taxon>
        <taxon>Embryophyta</taxon>
        <taxon>Tracheophyta</taxon>
        <taxon>Spermatophyta</taxon>
        <taxon>Magnoliopsida</taxon>
        <taxon>eudicotyledons</taxon>
        <taxon>Gunneridae</taxon>
        <taxon>Pentapetalae</taxon>
        <taxon>rosids</taxon>
        <taxon>malvids</taxon>
        <taxon>Malvales</taxon>
        <taxon>Malvaceae</taxon>
        <taxon>Malvoideae</taxon>
        <taxon>Gossypium</taxon>
    </lineage>
</organism>
<keyword evidence="2" id="KW-0808">Transferase</keyword>
<dbReference type="EMBL" id="SMMG02000006">
    <property type="protein sequence ID" value="KAA3469174.1"/>
    <property type="molecule type" value="Genomic_DNA"/>
</dbReference>
<evidence type="ECO:0000259" key="1">
    <source>
        <dbReference type="Pfam" id="PF03372"/>
    </source>
</evidence>
<dbReference type="PANTHER" id="PTHR33710">
    <property type="entry name" value="BNAC02G09200D PROTEIN"/>
    <property type="match status" value="1"/>
</dbReference>
<dbReference type="OrthoDB" id="1001388at2759"/>
<name>A0A5B6VJE6_9ROSI</name>
<protein>
    <submittedName>
        <fullName evidence="2">Reverse transcriptase</fullName>
    </submittedName>
</protein>
<dbReference type="GO" id="GO:0003964">
    <property type="term" value="F:RNA-directed DNA polymerase activity"/>
    <property type="evidence" value="ECO:0007669"/>
    <property type="project" value="UniProtKB-KW"/>
</dbReference>
<dbReference type="InterPro" id="IPR036691">
    <property type="entry name" value="Endo/exonu/phosph_ase_sf"/>
</dbReference>
<proteinExistence type="predicted"/>
<gene>
    <name evidence="2" type="ORF">EPI10_014989</name>
</gene>
<dbReference type="PANTHER" id="PTHR33710:SF62">
    <property type="entry name" value="DUF4283 DOMAIN PROTEIN"/>
    <property type="match status" value="1"/>
</dbReference>
<feature type="domain" description="Endonuclease/exonuclease/phosphatase" evidence="1">
    <location>
        <begin position="4"/>
        <end position="180"/>
    </location>
</feature>
<keyword evidence="3" id="KW-1185">Reference proteome</keyword>
<evidence type="ECO:0000313" key="3">
    <source>
        <dbReference type="Proteomes" id="UP000325315"/>
    </source>
</evidence>
<evidence type="ECO:0000313" key="2">
    <source>
        <dbReference type="EMBL" id="KAA3469174.1"/>
    </source>
</evidence>
<dbReference type="InterPro" id="IPR005135">
    <property type="entry name" value="Endo/exonuclease/phosphatase"/>
</dbReference>
<reference evidence="3" key="1">
    <citation type="journal article" date="2019" name="Plant Biotechnol. J.">
        <title>Genome sequencing of the Australian wild diploid species Gossypium australe highlights disease resistance and delayed gland morphogenesis.</title>
        <authorList>
            <person name="Cai Y."/>
            <person name="Cai X."/>
            <person name="Wang Q."/>
            <person name="Wang P."/>
            <person name="Zhang Y."/>
            <person name="Cai C."/>
            <person name="Xu Y."/>
            <person name="Wang K."/>
            <person name="Zhou Z."/>
            <person name="Wang C."/>
            <person name="Geng S."/>
            <person name="Li B."/>
            <person name="Dong Q."/>
            <person name="Hou Y."/>
            <person name="Wang H."/>
            <person name="Ai P."/>
            <person name="Liu Z."/>
            <person name="Yi F."/>
            <person name="Sun M."/>
            <person name="An G."/>
            <person name="Cheng J."/>
            <person name="Zhang Y."/>
            <person name="Shi Q."/>
            <person name="Xie Y."/>
            <person name="Shi X."/>
            <person name="Chang Y."/>
            <person name="Huang F."/>
            <person name="Chen Y."/>
            <person name="Hong S."/>
            <person name="Mi L."/>
            <person name="Sun Q."/>
            <person name="Zhang L."/>
            <person name="Zhou B."/>
            <person name="Peng R."/>
            <person name="Zhang X."/>
            <person name="Liu F."/>
        </authorList>
    </citation>
    <scope>NUCLEOTIDE SEQUENCE [LARGE SCALE GENOMIC DNA]</scope>
    <source>
        <strain evidence="3">cv. PA1801</strain>
    </source>
</reference>
<keyword evidence="2" id="KW-0695">RNA-directed DNA polymerase</keyword>
<sequence>MKLLSWNVRGLGSPRAVNRLRHMLKTQNPQVVFFMETKVRKKGTRGGLCLAWKQEVSVNLQQFSKRFTGFYGSPYEYDRDNSWADLKNLYIEERVPWLVCGDFNEIMYGFEKKGGIPRDERRMELFRRVLLDCGLMDMERGNLPETNIRERLDRGVANGDWVEQFPDVSIQHLTHSFSDHCPLLVSTERAKQGVKEAAFKFEAWWTMEESFEEEVKNIWESSSGNLMQKLDELKNGLRRWASRIQDDRKTRKAFLTDRLAAERDDNNLAELIDTKIQLNLEIDKDERYWE</sequence>
<accession>A0A5B6VJE6</accession>
<keyword evidence="2" id="KW-0548">Nucleotidyltransferase</keyword>
<dbReference type="AlphaFoldDB" id="A0A5B6VJE6"/>
<dbReference type="SUPFAM" id="SSF56219">
    <property type="entry name" value="DNase I-like"/>
    <property type="match status" value="1"/>
</dbReference>
<dbReference type="Gene3D" id="3.60.10.10">
    <property type="entry name" value="Endonuclease/exonuclease/phosphatase"/>
    <property type="match status" value="1"/>
</dbReference>
<dbReference type="Pfam" id="PF03372">
    <property type="entry name" value="Exo_endo_phos"/>
    <property type="match status" value="1"/>
</dbReference>
<dbReference type="Proteomes" id="UP000325315">
    <property type="component" value="Unassembled WGS sequence"/>
</dbReference>
<comment type="caution">
    <text evidence="2">The sequence shown here is derived from an EMBL/GenBank/DDBJ whole genome shotgun (WGS) entry which is preliminary data.</text>
</comment>